<gene>
    <name evidence="1" type="ORF">H359_0205</name>
</gene>
<dbReference type="EMBL" id="APJW01000001">
    <property type="protein sequence ID" value="EQM62895.1"/>
    <property type="molecule type" value="Genomic_DNA"/>
</dbReference>
<reference evidence="1 2" key="1">
    <citation type="submission" date="2013-07" db="EMBL/GenBank/DDBJ databases">
        <title>Isolation of a new Chlamydia species from the feral Sacred Ibis (Threskiornis aethiopicus): Chlamydia ibidis.</title>
        <authorList>
            <person name="Vorimore F."/>
            <person name="Hsia R.-C."/>
            <person name="Huot-Creasy H."/>
            <person name="Bastian S."/>
            <person name="Deruyter L."/>
            <person name="Passet A."/>
            <person name="Sachse K."/>
            <person name="Bavoil P."/>
            <person name="Myers G."/>
            <person name="Laroucau K."/>
        </authorList>
    </citation>
    <scope>NUCLEOTIDE SEQUENCE [LARGE SCALE GENOMIC DNA]</scope>
    <source>
        <strain evidence="1 2">10-1398/6</strain>
    </source>
</reference>
<evidence type="ECO:0000313" key="1">
    <source>
        <dbReference type="EMBL" id="EQM62895.1"/>
    </source>
</evidence>
<accession>A0ABN0N017</accession>
<protein>
    <submittedName>
        <fullName evidence="1">Uncharacterized protein</fullName>
    </submittedName>
</protein>
<comment type="caution">
    <text evidence="1">The sequence shown here is derived from an EMBL/GenBank/DDBJ whole genome shotgun (WGS) entry which is preliminary data.</text>
</comment>
<name>A0ABN0N017_9CHLA</name>
<sequence length="68" mass="7797">MSSQLTIATFNRKKFLGIYSSENMEAIVRDIAPLRDHVESLLGDISSSQNYQYQEKNLYIFPDILIGI</sequence>
<organism evidence="1 2">
    <name type="scientific">Chlamydia ibidis 10-1398/6</name>
    <dbReference type="NCBI Taxonomy" id="1046581"/>
    <lineage>
        <taxon>Bacteria</taxon>
        <taxon>Pseudomonadati</taxon>
        <taxon>Chlamydiota</taxon>
        <taxon>Chlamydiia</taxon>
        <taxon>Chlamydiales</taxon>
        <taxon>Chlamydiaceae</taxon>
        <taxon>Chlamydia/Chlamydophila group</taxon>
        <taxon>Chlamydia</taxon>
    </lineage>
</organism>
<proteinExistence type="predicted"/>
<dbReference type="Proteomes" id="UP000016064">
    <property type="component" value="Unassembled WGS sequence"/>
</dbReference>
<keyword evidence="2" id="KW-1185">Reference proteome</keyword>
<evidence type="ECO:0000313" key="2">
    <source>
        <dbReference type="Proteomes" id="UP000016064"/>
    </source>
</evidence>